<feature type="chain" id="PRO_5018746669" description="Importin N-terminal domain-containing protein" evidence="10">
    <location>
        <begin position="17"/>
        <end position="929"/>
    </location>
</feature>
<organism evidence="12 13">
    <name type="scientific">Aphanomyces invadans</name>
    <dbReference type="NCBI Taxonomy" id="157072"/>
    <lineage>
        <taxon>Eukaryota</taxon>
        <taxon>Sar</taxon>
        <taxon>Stramenopiles</taxon>
        <taxon>Oomycota</taxon>
        <taxon>Saprolegniomycetes</taxon>
        <taxon>Saprolegniales</taxon>
        <taxon>Verrucalvaceae</taxon>
        <taxon>Aphanomyces</taxon>
    </lineage>
</organism>
<feature type="region of interest" description="Disordered" evidence="9">
    <location>
        <begin position="369"/>
        <end position="398"/>
    </location>
</feature>
<dbReference type="AlphaFoldDB" id="A0A3R6YH87"/>
<keyword evidence="3" id="KW-0813">Transport</keyword>
<evidence type="ECO:0000256" key="5">
    <source>
        <dbReference type="ARBA" id="ARBA00022737"/>
    </source>
</evidence>
<reference evidence="12 13" key="1">
    <citation type="submission" date="2018-08" db="EMBL/GenBank/DDBJ databases">
        <title>Aphanomyces genome sequencing and annotation.</title>
        <authorList>
            <person name="Minardi D."/>
            <person name="Oidtmann B."/>
            <person name="Van Der Giezen M."/>
            <person name="Studholme D.J."/>
        </authorList>
    </citation>
    <scope>NUCLEOTIDE SEQUENCE [LARGE SCALE GENOMIC DNA]</scope>
    <source>
        <strain evidence="12 13">NJM0002</strain>
    </source>
</reference>
<evidence type="ECO:0000256" key="6">
    <source>
        <dbReference type="ARBA" id="ARBA00022927"/>
    </source>
</evidence>
<dbReference type="Pfam" id="PF13513">
    <property type="entry name" value="HEAT_EZ"/>
    <property type="match status" value="2"/>
</dbReference>
<dbReference type="EMBL" id="QUSY01000003">
    <property type="protein sequence ID" value="RHY35380.1"/>
    <property type="molecule type" value="Genomic_DNA"/>
</dbReference>
<dbReference type="Pfam" id="PF03810">
    <property type="entry name" value="IBN_N"/>
    <property type="match status" value="1"/>
</dbReference>
<dbReference type="GO" id="GO:0031981">
    <property type="term" value="C:nuclear lumen"/>
    <property type="evidence" value="ECO:0007669"/>
    <property type="project" value="UniProtKB-ARBA"/>
</dbReference>
<dbReference type="SMART" id="SM00913">
    <property type="entry name" value="IBN_N"/>
    <property type="match status" value="1"/>
</dbReference>
<evidence type="ECO:0000256" key="8">
    <source>
        <dbReference type="ARBA" id="ARBA00038423"/>
    </source>
</evidence>
<dbReference type="GO" id="GO:0006606">
    <property type="term" value="P:protein import into nucleus"/>
    <property type="evidence" value="ECO:0007669"/>
    <property type="project" value="InterPro"/>
</dbReference>
<accession>A0A3R6YH87</accession>
<keyword evidence="4" id="KW-0963">Cytoplasm</keyword>
<name>A0A3R6YH87_9STRA</name>
<evidence type="ECO:0000256" key="3">
    <source>
        <dbReference type="ARBA" id="ARBA00022448"/>
    </source>
</evidence>
<keyword evidence="6" id="KW-0653">Protein transport</keyword>
<evidence type="ECO:0000259" key="11">
    <source>
        <dbReference type="PROSITE" id="PS50166"/>
    </source>
</evidence>
<dbReference type="InterPro" id="IPR016024">
    <property type="entry name" value="ARM-type_fold"/>
</dbReference>
<keyword evidence="5" id="KW-0677">Repeat</keyword>
<evidence type="ECO:0000256" key="7">
    <source>
        <dbReference type="ARBA" id="ARBA00023242"/>
    </source>
</evidence>
<comment type="subcellular location">
    <subcellularLocation>
        <location evidence="2">Cytoplasm</location>
    </subcellularLocation>
    <subcellularLocation>
        <location evidence="1">Nucleus</location>
    </subcellularLocation>
</comment>
<dbReference type="PROSITE" id="PS50166">
    <property type="entry name" value="IMPORTIN_B_NT"/>
    <property type="match status" value="1"/>
</dbReference>
<dbReference type="InterPro" id="IPR011989">
    <property type="entry name" value="ARM-like"/>
</dbReference>
<dbReference type="FunFam" id="1.25.10.10:FF:000028">
    <property type="entry name" value="Transportin-1 isoform 1"/>
    <property type="match status" value="1"/>
</dbReference>
<comment type="similarity">
    <text evidence="8">Belongs to the importin beta family. Importin beta-2 subfamily.</text>
</comment>
<feature type="signal peptide" evidence="10">
    <location>
        <begin position="1"/>
        <end position="16"/>
    </location>
</feature>
<sequence>MARWWMLFGEFASVVARGEYEETMSNWQPASDALNEVVALLQASTVPDNAVQQQSYQRLNQYSVQPEFHLYLLHVFAHHPEIGVRQVAGLLLKKSIKNMYHNLTPEMQTHVRTSILSLLTDAHPKIRSTAGLLLTTVVQVLVTFDQCPEMLPGLLHYLQDAANENGVEGAFGALTKICEDHADKLNDQRLASRPLDTLIPIFLQYFNHPRPDFRRDALNCMNQLILIMPTALDLNIDSFLQGISHLTQDTSSSVRKLVCQSIVILLEVRMQVLMPHFTPIVQFILHASNDPDETVALEACEFWSSICDLPPELFNDVKPLLTQVLPHLIPLLLSRMVYSQEDIAQFELEEVEQNENVPDRPEDIKPIFHKTKHATADGHHDDDDDDDDDDEDDTGDDDVEQWNLRKSAAAGLDTLSHSFGVEILPILLPLLQERLANTGHWSVRESGILALGAIAEGCMDGVVPHLPTLFPYLLTLMRDPAPYIRSITCWTLGRYANWAVSLNDHEHVLKPLMTAMLERVLDGNKKVQTAACSAFCTLEEEAADDLIPYLAPILHNLMFAFGRYQARNLLILYDAIGTLADSVGEALNYPDLIAVFMPPLIAKWHAVADDNAELFPLLECLTSIASALGLGFQEYARPVLDRCIRLIENGLLSSALATQRPQDVEPTDPEFIVCALDLVSGIAEGLGANMEGLIAPTNVLNLVVECIRFPMANVRQSALAVMGELAKNCFALVGPHVKDIVPHLLRNIEPEYPSVCNNASWALGEISVKVGADIGSYAPDAIGRFVSVLGCQDPRPTRSLQENCAITIGRLAYVAPQALAPLLPQFASYWFKTLRVLQDGEDREVAFTGLVQLVQLNPSGIVQDFMQLCVAFASLEDRKKDAYQISEGLHDMLQQIVHGFKRSLGDQWPAYYDSFPAPLRDIMSARYHV</sequence>
<comment type="caution">
    <text evidence="12">The sequence shown here is derived from an EMBL/GenBank/DDBJ whole genome shotgun (WGS) entry which is preliminary data.</text>
</comment>
<dbReference type="GO" id="GO:0005737">
    <property type="term" value="C:cytoplasm"/>
    <property type="evidence" value="ECO:0007669"/>
    <property type="project" value="UniProtKB-SubCell"/>
</dbReference>
<evidence type="ECO:0000313" key="12">
    <source>
        <dbReference type="EMBL" id="RHY35380.1"/>
    </source>
</evidence>
<evidence type="ECO:0000256" key="10">
    <source>
        <dbReference type="SAM" id="SignalP"/>
    </source>
</evidence>
<gene>
    <name evidence="12" type="ORF">DYB32_000138</name>
</gene>
<evidence type="ECO:0000256" key="1">
    <source>
        <dbReference type="ARBA" id="ARBA00004123"/>
    </source>
</evidence>
<evidence type="ECO:0000256" key="9">
    <source>
        <dbReference type="SAM" id="MobiDB-lite"/>
    </source>
</evidence>
<dbReference type="Proteomes" id="UP000285060">
    <property type="component" value="Unassembled WGS sequence"/>
</dbReference>
<feature type="domain" description="Importin N-terminal" evidence="11">
    <location>
        <begin position="55"/>
        <end position="121"/>
    </location>
</feature>
<protein>
    <recommendedName>
        <fullName evidence="11">Importin N-terminal domain-containing protein</fullName>
    </recommendedName>
</protein>
<keyword evidence="13" id="KW-1185">Reference proteome</keyword>
<dbReference type="GO" id="GO:0031267">
    <property type="term" value="F:small GTPase binding"/>
    <property type="evidence" value="ECO:0007669"/>
    <property type="project" value="InterPro"/>
</dbReference>
<dbReference type="SUPFAM" id="SSF48371">
    <property type="entry name" value="ARM repeat"/>
    <property type="match status" value="1"/>
</dbReference>
<keyword evidence="7" id="KW-0539">Nucleus</keyword>
<evidence type="ECO:0000313" key="13">
    <source>
        <dbReference type="Proteomes" id="UP000285060"/>
    </source>
</evidence>
<dbReference type="InterPro" id="IPR001494">
    <property type="entry name" value="Importin-beta_N"/>
</dbReference>
<dbReference type="InterPro" id="IPR040122">
    <property type="entry name" value="Importin_beta"/>
</dbReference>
<feature type="compositionally biased region" description="Acidic residues" evidence="9">
    <location>
        <begin position="382"/>
        <end position="398"/>
    </location>
</feature>
<evidence type="ECO:0000256" key="4">
    <source>
        <dbReference type="ARBA" id="ARBA00022490"/>
    </source>
</evidence>
<dbReference type="Gene3D" id="1.25.10.10">
    <property type="entry name" value="Leucine-rich Repeat Variant"/>
    <property type="match status" value="1"/>
</dbReference>
<dbReference type="PANTHER" id="PTHR10527">
    <property type="entry name" value="IMPORTIN BETA"/>
    <property type="match status" value="1"/>
</dbReference>
<keyword evidence="10" id="KW-0732">Signal</keyword>
<dbReference type="VEuPathDB" id="FungiDB:H310_13126"/>
<proteinExistence type="inferred from homology"/>
<evidence type="ECO:0000256" key="2">
    <source>
        <dbReference type="ARBA" id="ARBA00004496"/>
    </source>
</evidence>